<protein>
    <submittedName>
        <fullName evidence="2">Periplasmic molybdate-binding protein/domain</fullName>
    </submittedName>
</protein>
<feature type="domain" description="Helix-turn-helix" evidence="1">
    <location>
        <begin position="15"/>
        <end position="65"/>
    </location>
</feature>
<dbReference type="InterPro" id="IPR009061">
    <property type="entry name" value="DNA-bd_dom_put_sf"/>
</dbReference>
<dbReference type="InterPro" id="IPR041657">
    <property type="entry name" value="HTH_17"/>
</dbReference>
<dbReference type="Proteomes" id="UP000032309">
    <property type="component" value="Unassembled WGS sequence"/>
</dbReference>
<dbReference type="RefSeq" id="WP_052565171.1">
    <property type="nucleotide sequence ID" value="NZ_BAFN01000001.1"/>
</dbReference>
<proteinExistence type="predicted"/>
<keyword evidence="3" id="KW-1185">Reference proteome</keyword>
<evidence type="ECO:0000259" key="1">
    <source>
        <dbReference type="Pfam" id="PF12728"/>
    </source>
</evidence>
<comment type="caution">
    <text evidence="2">The sequence shown here is derived from an EMBL/GenBank/DDBJ whole genome shotgun (WGS) entry which is preliminary data.</text>
</comment>
<reference evidence="3" key="1">
    <citation type="journal article" date="2015" name="Genome Announc.">
        <title>Draft Genome Sequence of an Anaerobic Ammonium-Oxidizing Bacterium, "Candidatus Brocadia sinica".</title>
        <authorList>
            <person name="Oshiki M."/>
            <person name="Shinyako-Hata K."/>
            <person name="Satoh H."/>
            <person name="Okabe S."/>
        </authorList>
    </citation>
    <scope>NUCLEOTIDE SEQUENCE [LARGE SCALE GENOMIC DNA]</scope>
    <source>
        <strain evidence="3">JPN1</strain>
    </source>
</reference>
<dbReference type="EMBL" id="BAFN01000001">
    <property type="protein sequence ID" value="GAN35146.1"/>
    <property type="molecule type" value="Genomic_DNA"/>
</dbReference>
<evidence type="ECO:0000313" key="3">
    <source>
        <dbReference type="Proteomes" id="UP000032309"/>
    </source>
</evidence>
<dbReference type="InterPro" id="IPR010093">
    <property type="entry name" value="SinI_DNA-bd"/>
</dbReference>
<name>A0ABQ0K297_9BACT</name>
<accession>A0ABQ0K297</accession>
<organism evidence="2 3">
    <name type="scientific">Candidatus Brocadia sinica JPN1</name>
    <dbReference type="NCBI Taxonomy" id="1197129"/>
    <lineage>
        <taxon>Bacteria</taxon>
        <taxon>Pseudomonadati</taxon>
        <taxon>Planctomycetota</taxon>
        <taxon>Candidatus Brocadiia</taxon>
        <taxon>Candidatus Brocadiales</taxon>
        <taxon>Candidatus Brocadiaceae</taxon>
        <taxon>Candidatus Brocadia</taxon>
    </lineage>
</organism>
<dbReference type="Pfam" id="PF12728">
    <property type="entry name" value="HTH_17"/>
    <property type="match status" value="1"/>
</dbReference>
<dbReference type="SUPFAM" id="SSF46955">
    <property type="entry name" value="Putative DNA-binding domain"/>
    <property type="match status" value="1"/>
</dbReference>
<evidence type="ECO:0000313" key="2">
    <source>
        <dbReference type="EMBL" id="GAN35146.1"/>
    </source>
</evidence>
<gene>
    <name evidence="2" type="ORF">BROSI_A3692</name>
</gene>
<sequence>MSELKIVDTGNELRLLGMDEASKLLGIQKSTLYDMTMRRAIPVVKIGRLNRFKLSDLEAFINQNRQEAQS</sequence>
<dbReference type="NCBIfam" id="TIGR01764">
    <property type="entry name" value="excise"/>
    <property type="match status" value="1"/>
</dbReference>